<sequence length="337" mass="38970">MLIQKGNLKMFRSENYNYTFNKENGYFERWGKTFEDDPQIAPFPEILDLEISTGECKGRCNFCYKLNGQPYKETKHMSLETFKEILKRFNPGLTQIALGLTNTTSNPDFWNILEECNKQSIIVNFTTHGLDITPEIAKRVSKLCGAAAVSIVNRDKSYNAVKLFTDEGMKQVNIHCMICKERLNFAHQLIDDIQTDERLKKLNAIVFLQYKPKGNNTERFTSPSVEDFKSLVEHCEKVGQDFGFDSCSASMYLKCIEGSPDYEYKSQYCEFCESGIFSSFIDVNSIFYVCSFAEGITEGINVLDYDTFDEVWNHPKLQDWRRKLLENGRKCPLYCLN</sequence>
<reference evidence="6" key="1">
    <citation type="submission" date="2020-03" db="EMBL/GenBank/DDBJ databases">
        <title>The deep terrestrial virosphere.</title>
        <authorList>
            <person name="Holmfeldt K."/>
            <person name="Nilsson E."/>
            <person name="Simone D."/>
            <person name="Lopez-Fernandez M."/>
            <person name="Wu X."/>
            <person name="de Brujin I."/>
            <person name="Lundin D."/>
            <person name="Andersson A."/>
            <person name="Bertilsson S."/>
            <person name="Dopson M."/>
        </authorList>
    </citation>
    <scope>NUCLEOTIDE SEQUENCE</scope>
    <source>
        <strain evidence="6">MM415B03161</strain>
    </source>
</reference>
<keyword evidence="1" id="KW-0949">S-adenosyl-L-methionine</keyword>
<dbReference type="InterPro" id="IPR058240">
    <property type="entry name" value="rSAM_sf"/>
</dbReference>
<gene>
    <name evidence="6" type="ORF">MM415B03161_0002</name>
</gene>
<dbReference type="Gene3D" id="3.20.20.70">
    <property type="entry name" value="Aldolase class I"/>
    <property type="match status" value="1"/>
</dbReference>
<evidence type="ECO:0000256" key="2">
    <source>
        <dbReference type="ARBA" id="ARBA00022723"/>
    </source>
</evidence>
<dbReference type="PROSITE" id="PS51918">
    <property type="entry name" value="RADICAL_SAM"/>
    <property type="match status" value="1"/>
</dbReference>
<evidence type="ECO:0000313" key="6">
    <source>
        <dbReference type="EMBL" id="QJA86584.1"/>
    </source>
</evidence>
<dbReference type="InterPro" id="IPR013785">
    <property type="entry name" value="Aldolase_TIM"/>
</dbReference>
<organism evidence="6">
    <name type="scientific">viral metagenome</name>
    <dbReference type="NCBI Taxonomy" id="1070528"/>
    <lineage>
        <taxon>unclassified sequences</taxon>
        <taxon>metagenomes</taxon>
        <taxon>organismal metagenomes</taxon>
    </lineage>
</organism>
<evidence type="ECO:0000259" key="5">
    <source>
        <dbReference type="PROSITE" id="PS51918"/>
    </source>
</evidence>
<proteinExistence type="predicted"/>
<keyword evidence="3" id="KW-0408">Iron</keyword>
<dbReference type="EMBL" id="MT142645">
    <property type="protein sequence ID" value="QJA86584.1"/>
    <property type="molecule type" value="Genomic_DNA"/>
</dbReference>
<dbReference type="InterPro" id="IPR050377">
    <property type="entry name" value="Radical_SAM_PqqE_MftC-like"/>
</dbReference>
<keyword evidence="4" id="KW-0411">Iron-sulfur</keyword>
<feature type="domain" description="Radical SAM core" evidence="5">
    <location>
        <begin position="41"/>
        <end position="241"/>
    </location>
</feature>
<dbReference type="SFLD" id="SFLDS00029">
    <property type="entry name" value="Radical_SAM"/>
    <property type="match status" value="1"/>
</dbReference>
<dbReference type="AlphaFoldDB" id="A0A6M3KYT3"/>
<dbReference type="GO" id="GO:0003824">
    <property type="term" value="F:catalytic activity"/>
    <property type="evidence" value="ECO:0007669"/>
    <property type="project" value="InterPro"/>
</dbReference>
<dbReference type="Pfam" id="PF04055">
    <property type="entry name" value="Radical_SAM"/>
    <property type="match status" value="1"/>
</dbReference>
<dbReference type="SUPFAM" id="SSF102114">
    <property type="entry name" value="Radical SAM enzymes"/>
    <property type="match status" value="1"/>
</dbReference>
<evidence type="ECO:0000256" key="4">
    <source>
        <dbReference type="ARBA" id="ARBA00023014"/>
    </source>
</evidence>
<accession>A0A6M3KYT3</accession>
<name>A0A6M3KYT3_9ZZZZ</name>
<dbReference type="GO" id="GO:0051536">
    <property type="term" value="F:iron-sulfur cluster binding"/>
    <property type="evidence" value="ECO:0007669"/>
    <property type="project" value="UniProtKB-KW"/>
</dbReference>
<evidence type="ECO:0000256" key="1">
    <source>
        <dbReference type="ARBA" id="ARBA00022691"/>
    </source>
</evidence>
<dbReference type="GO" id="GO:0046872">
    <property type="term" value="F:metal ion binding"/>
    <property type="evidence" value="ECO:0007669"/>
    <property type="project" value="UniProtKB-KW"/>
</dbReference>
<keyword evidence="2" id="KW-0479">Metal-binding</keyword>
<protein>
    <submittedName>
        <fullName evidence="6">Putative radical SAM superfamily protein</fullName>
    </submittedName>
</protein>
<dbReference type="PANTHER" id="PTHR11228">
    <property type="entry name" value="RADICAL SAM DOMAIN PROTEIN"/>
    <property type="match status" value="1"/>
</dbReference>
<dbReference type="PANTHER" id="PTHR11228:SF7">
    <property type="entry name" value="PQQA PEPTIDE CYCLASE"/>
    <property type="match status" value="1"/>
</dbReference>
<evidence type="ECO:0000256" key="3">
    <source>
        <dbReference type="ARBA" id="ARBA00023004"/>
    </source>
</evidence>
<dbReference type="InterPro" id="IPR007197">
    <property type="entry name" value="rSAM"/>
</dbReference>